<dbReference type="CDD" id="cd03024">
    <property type="entry name" value="DsbA_FrnE"/>
    <property type="match status" value="1"/>
</dbReference>
<dbReference type="SUPFAM" id="SSF52833">
    <property type="entry name" value="Thioredoxin-like"/>
    <property type="match status" value="1"/>
</dbReference>
<dbReference type="Pfam" id="PF01323">
    <property type="entry name" value="DSBA"/>
    <property type="match status" value="1"/>
</dbReference>
<dbReference type="GO" id="GO:0016491">
    <property type="term" value="F:oxidoreductase activity"/>
    <property type="evidence" value="ECO:0007669"/>
    <property type="project" value="InterPro"/>
</dbReference>
<dbReference type="eggNOG" id="COG2761">
    <property type="taxonomic scope" value="Bacteria"/>
</dbReference>
<dbReference type="RefSeq" id="WP_036834372.1">
    <property type="nucleotide sequence ID" value="NZ_AVPG01000012.1"/>
</dbReference>
<organism evidence="2 3">
    <name type="scientific">Pontibacillus litoralis JSM 072002</name>
    <dbReference type="NCBI Taxonomy" id="1385512"/>
    <lineage>
        <taxon>Bacteria</taxon>
        <taxon>Bacillati</taxon>
        <taxon>Bacillota</taxon>
        <taxon>Bacilli</taxon>
        <taxon>Bacillales</taxon>
        <taxon>Bacillaceae</taxon>
        <taxon>Pontibacillus</taxon>
    </lineage>
</organism>
<dbReference type="STRING" id="1385512.N784_04495"/>
<dbReference type="PANTHER" id="PTHR13887:SF41">
    <property type="entry name" value="THIOREDOXIN SUPERFAMILY PROTEIN"/>
    <property type="match status" value="1"/>
</dbReference>
<feature type="domain" description="DSBA-like thioredoxin" evidence="1">
    <location>
        <begin position="3"/>
        <end position="206"/>
    </location>
</feature>
<dbReference type="EMBL" id="AVPG01000012">
    <property type="protein sequence ID" value="KGX86630.1"/>
    <property type="molecule type" value="Genomic_DNA"/>
</dbReference>
<comment type="caution">
    <text evidence="2">The sequence shown here is derived from an EMBL/GenBank/DDBJ whole genome shotgun (WGS) entry which is preliminary data.</text>
</comment>
<dbReference type="InterPro" id="IPR036249">
    <property type="entry name" value="Thioredoxin-like_sf"/>
</dbReference>
<dbReference type="Gene3D" id="3.40.30.10">
    <property type="entry name" value="Glutaredoxin"/>
    <property type="match status" value="1"/>
</dbReference>
<sequence length="238" mass="26801">MNIKVWSDFVCPFCYIGKRRLEEALQQFPHREEVQIEFKSFELDPQAPKDTDMTEAEILSKKYGVSVEKAKQMTEQVAQQAEAVGLVFAFETMIPTNTFDAHRLAKLAKVKGKEAEITEKLFYAHFTESKHIGDVETLLHIADAVGLDREEVEHVLHSPDEYASDVREDEKRAHAIGVQGVPFFVVNDKYAISGAQPAESIVKALQQAWEEAHPQELQHLTGEGSACMDGQCDVPEKE</sequence>
<dbReference type="Proteomes" id="UP000030401">
    <property type="component" value="Unassembled WGS sequence"/>
</dbReference>
<dbReference type="OrthoDB" id="9799122at2"/>
<name>A0A0A5G6B1_9BACI</name>
<accession>A0A0A5G6B1</accession>
<protein>
    <submittedName>
        <fullName evidence="2">DSBA oxidoreductase</fullName>
    </submittedName>
</protein>
<evidence type="ECO:0000313" key="3">
    <source>
        <dbReference type="Proteomes" id="UP000030401"/>
    </source>
</evidence>
<dbReference type="AlphaFoldDB" id="A0A0A5G6B1"/>
<reference evidence="2 3" key="1">
    <citation type="submission" date="2013-08" db="EMBL/GenBank/DDBJ databases">
        <authorList>
            <person name="Huang J."/>
            <person name="Wang G."/>
        </authorList>
    </citation>
    <scope>NUCLEOTIDE SEQUENCE [LARGE SCALE GENOMIC DNA]</scope>
    <source>
        <strain evidence="2 3">JSM 072002</strain>
    </source>
</reference>
<evidence type="ECO:0000313" key="2">
    <source>
        <dbReference type="EMBL" id="KGX86630.1"/>
    </source>
</evidence>
<gene>
    <name evidence="2" type="ORF">N784_04495</name>
</gene>
<evidence type="ECO:0000259" key="1">
    <source>
        <dbReference type="Pfam" id="PF01323"/>
    </source>
</evidence>
<dbReference type="InterPro" id="IPR001853">
    <property type="entry name" value="DSBA-like_thioredoxin_dom"/>
</dbReference>
<dbReference type="PANTHER" id="PTHR13887">
    <property type="entry name" value="GLUTATHIONE S-TRANSFERASE KAPPA"/>
    <property type="match status" value="1"/>
</dbReference>
<keyword evidence="3" id="KW-1185">Reference proteome</keyword>
<proteinExistence type="predicted"/>